<evidence type="ECO:0000313" key="3">
    <source>
        <dbReference type="EMBL" id="KAG5674368.1"/>
    </source>
</evidence>
<comment type="caution">
    <text evidence="3">The sequence shown here is derived from an EMBL/GenBank/DDBJ whole genome shotgun (WGS) entry which is preliminary data.</text>
</comment>
<keyword evidence="2" id="KW-0812">Transmembrane</keyword>
<gene>
    <name evidence="3" type="ORF">PVAND_004342</name>
</gene>
<keyword evidence="1" id="KW-0808">Transferase</keyword>
<dbReference type="Proteomes" id="UP001107558">
    <property type="component" value="Chromosome 2"/>
</dbReference>
<dbReference type="OrthoDB" id="5835829at2759"/>
<reference evidence="3" key="1">
    <citation type="submission" date="2021-03" db="EMBL/GenBank/DDBJ databases">
        <title>Chromosome level genome of the anhydrobiotic midge Polypedilum vanderplanki.</title>
        <authorList>
            <person name="Yoshida Y."/>
            <person name="Kikawada T."/>
            <person name="Gusev O."/>
        </authorList>
    </citation>
    <scope>NUCLEOTIDE SEQUENCE</scope>
    <source>
        <strain evidence="3">NIAS01</strain>
        <tissue evidence="3">Whole body or cell culture</tissue>
    </source>
</reference>
<feature type="transmembrane region" description="Helical" evidence="2">
    <location>
        <begin position="93"/>
        <end position="116"/>
    </location>
</feature>
<proteinExistence type="predicted"/>
<evidence type="ECO:0000256" key="1">
    <source>
        <dbReference type="ARBA" id="ARBA00022679"/>
    </source>
</evidence>
<dbReference type="Pfam" id="PF00201">
    <property type="entry name" value="UDPGT"/>
    <property type="match status" value="1"/>
</dbReference>
<dbReference type="EMBL" id="JADBJN010000002">
    <property type="protein sequence ID" value="KAG5674368.1"/>
    <property type="molecule type" value="Genomic_DNA"/>
</dbReference>
<organism evidence="3 4">
    <name type="scientific">Polypedilum vanderplanki</name>
    <name type="common">Sleeping chironomid midge</name>
    <dbReference type="NCBI Taxonomy" id="319348"/>
    <lineage>
        <taxon>Eukaryota</taxon>
        <taxon>Metazoa</taxon>
        <taxon>Ecdysozoa</taxon>
        <taxon>Arthropoda</taxon>
        <taxon>Hexapoda</taxon>
        <taxon>Insecta</taxon>
        <taxon>Pterygota</taxon>
        <taxon>Neoptera</taxon>
        <taxon>Endopterygota</taxon>
        <taxon>Diptera</taxon>
        <taxon>Nematocera</taxon>
        <taxon>Chironomoidea</taxon>
        <taxon>Chironomidae</taxon>
        <taxon>Chironominae</taxon>
        <taxon>Polypedilum</taxon>
        <taxon>Polypedilum</taxon>
    </lineage>
</organism>
<dbReference type="GO" id="GO:0008194">
    <property type="term" value="F:UDP-glycosyltransferase activity"/>
    <property type="evidence" value="ECO:0007669"/>
    <property type="project" value="InterPro"/>
</dbReference>
<accession>A0A9J6BXE9</accession>
<sequence length="134" mass="15740">MPFVRPSHFLMLKVFIEELLNKGHEVTAITTLPYNDKTTNYTEILIDPAWNPSNIILKDNQNDPLSSAMYWIEYVVRTNGAKHLKSHAINLPFYQYFLLDVIGFIFLIIWLIWMFVKMLKKLLLDGKAHKEKLS</sequence>
<dbReference type="SUPFAM" id="SSF53756">
    <property type="entry name" value="UDP-Glycosyltransferase/glycogen phosphorylase"/>
    <property type="match status" value="1"/>
</dbReference>
<name>A0A9J6BXE9_POLVA</name>
<keyword evidence="2" id="KW-1133">Transmembrane helix</keyword>
<keyword evidence="2" id="KW-0472">Membrane</keyword>
<protein>
    <submittedName>
        <fullName evidence="3">Uncharacterized protein</fullName>
    </submittedName>
</protein>
<evidence type="ECO:0000313" key="4">
    <source>
        <dbReference type="Proteomes" id="UP001107558"/>
    </source>
</evidence>
<dbReference type="InterPro" id="IPR002213">
    <property type="entry name" value="UDP_glucos_trans"/>
</dbReference>
<evidence type="ECO:0000256" key="2">
    <source>
        <dbReference type="SAM" id="Phobius"/>
    </source>
</evidence>
<dbReference type="AlphaFoldDB" id="A0A9J6BXE9"/>
<keyword evidence="4" id="KW-1185">Reference proteome</keyword>